<gene>
    <name evidence="1" type="ORF">AMTR_s00007p00237100</name>
</gene>
<dbReference type="EMBL" id="KI394011">
    <property type="protein sequence ID" value="ERN05434.1"/>
    <property type="molecule type" value="Genomic_DNA"/>
</dbReference>
<organism evidence="1 2">
    <name type="scientific">Amborella trichopoda</name>
    <dbReference type="NCBI Taxonomy" id="13333"/>
    <lineage>
        <taxon>Eukaryota</taxon>
        <taxon>Viridiplantae</taxon>
        <taxon>Streptophyta</taxon>
        <taxon>Embryophyta</taxon>
        <taxon>Tracheophyta</taxon>
        <taxon>Spermatophyta</taxon>
        <taxon>Magnoliopsida</taxon>
        <taxon>Amborellales</taxon>
        <taxon>Amborellaceae</taxon>
        <taxon>Amborella</taxon>
    </lineage>
</organism>
<proteinExistence type="predicted"/>
<keyword evidence="2" id="KW-1185">Reference proteome</keyword>
<feature type="non-terminal residue" evidence="1">
    <location>
        <position position="1"/>
    </location>
</feature>
<evidence type="ECO:0000313" key="1">
    <source>
        <dbReference type="EMBL" id="ERN05434.1"/>
    </source>
</evidence>
<dbReference type="AlphaFoldDB" id="W1PCJ2"/>
<dbReference type="HOGENOM" id="CLU_2103079_0_0_1"/>
<evidence type="ECO:0000313" key="2">
    <source>
        <dbReference type="Proteomes" id="UP000017836"/>
    </source>
</evidence>
<dbReference type="Proteomes" id="UP000017836">
    <property type="component" value="Unassembled WGS sequence"/>
</dbReference>
<accession>W1PCJ2</accession>
<name>W1PCJ2_AMBTC</name>
<sequence length="116" mass="13281">IMLGMSCTGMTRSIRTMEVFKTLGMTIGSQPEKLLENEWMPEKPQTKETKEKKRSYMAKPWASLNMAKHELGQLDIGVANPLGISLEILEPEPEPERSLIHPIMGSRYLTERYLYP</sequence>
<dbReference type="Gramene" id="ERN05434">
    <property type="protein sequence ID" value="ERN05434"/>
    <property type="gene ID" value="AMTR_s00007p00237100"/>
</dbReference>
<reference evidence="2" key="1">
    <citation type="journal article" date="2013" name="Science">
        <title>The Amborella genome and the evolution of flowering plants.</title>
        <authorList>
            <consortium name="Amborella Genome Project"/>
        </authorList>
    </citation>
    <scope>NUCLEOTIDE SEQUENCE [LARGE SCALE GENOMIC DNA]</scope>
</reference>
<protein>
    <submittedName>
        <fullName evidence="1">Uncharacterized protein</fullName>
    </submittedName>
</protein>